<dbReference type="InterPro" id="IPR009056">
    <property type="entry name" value="Cyt_c-like_dom"/>
</dbReference>
<dbReference type="GO" id="GO:0020037">
    <property type="term" value="F:heme binding"/>
    <property type="evidence" value="ECO:0007669"/>
    <property type="project" value="InterPro"/>
</dbReference>
<evidence type="ECO:0000256" key="5">
    <source>
        <dbReference type="SAM" id="MobiDB-lite"/>
    </source>
</evidence>
<evidence type="ECO:0000313" key="7">
    <source>
        <dbReference type="EMBL" id="NNM75191.1"/>
    </source>
</evidence>
<evidence type="ECO:0000256" key="1">
    <source>
        <dbReference type="ARBA" id="ARBA00022617"/>
    </source>
</evidence>
<name>A0A849ID59_9HYPH</name>
<accession>A0A849ID59</accession>
<dbReference type="GO" id="GO:0046872">
    <property type="term" value="F:metal ion binding"/>
    <property type="evidence" value="ECO:0007669"/>
    <property type="project" value="UniProtKB-KW"/>
</dbReference>
<evidence type="ECO:0000256" key="4">
    <source>
        <dbReference type="PROSITE-ProRule" id="PRU00433"/>
    </source>
</evidence>
<keyword evidence="2 4" id="KW-0479">Metal-binding</keyword>
<dbReference type="GO" id="GO:0009055">
    <property type="term" value="F:electron transfer activity"/>
    <property type="evidence" value="ECO:0007669"/>
    <property type="project" value="InterPro"/>
</dbReference>
<dbReference type="EMBL" id="JABEPP010000007">
    <property type="protein sequence ID" value="NNM75191.1"/>
    <property type="molecule type" value="Genomic_DNA"/>
</dbReference>
<dbReference type="InterPro" id="IPR036909">
    <property type="entry name" value="Cyt_c-like_dom_sf"/>
</dbReference>
<sequence length="154" mass="15702">MRRAALAVLLVPLAGCDAPSPPEHLAIPGSDPERGRALVLSYGCGACHLVPGVPGARGTVGPSLEGWSGRALLAGIAANTPRNLVPWLLDPPAMLPRTGMPAVGLTEPEARDVAAFLYTIGADRARTEPPASGLNPDAVPRPLALPGRGPFAGE</sequence>
<feature type="domain" description="Cytochrome c" evidence="6">
    <location>
        <begin position="30"/>
        <end position="121"/>
    </location>
</feature>
<evidence type="ECO:0000256" key="3">
    <source>
        <dbReference type="ARBA" id="ARBA00023004"/>
    </source>
</evidence>
<reference evidence="7 8" key="1">
    <citation type="submission" date="2020-04" db="EMBL/GenBank/DDBJ databases">
        <title>Enterovirga sp. isolate from soil.</title>
        <authorList>
            <person name="Chea S."/>
            <person name="Kim D.-U."/>
        </authorList>
    </citation>
    <scope>NUCLEOTIDE SEQUENCE [LARGE SCALE GENOMIC DNA]</scope>
    <source>
        <strain evidence="7 8">DB1703</strain>
    </source>
</reference>
<dbReference type="Proteomes" id="UP000564885">
    <property type="component" value="Unassembled WGS sequence"/>
</dbReference>
<dbReference type="SUPFAM" id="SSF46626">
    <property type="entry name" value="Cytochrome c"/>
    <property type="match status" value="1"/>
</dbReference>
<proteinExistence type="predicted"/>
<evidence type="ECO:0000256" key="2">
    <source>
        <dbReference type="ARBA" id="ARBA00022723"/>
    </source>
</evidence>
<comment type="caution">
    <text evidence="7">The sequence shown here is derived from an EMBL/GenBank/DDBJ whole genome shotgun (WGS) entry which is preliminary data.</text>
</comment>
<dbReference type="PROSITE" id="PS51007">
    <property type="entry name" value="CYTC"/>
    <property type="match status" value="1"/>
</dbReference>
<dbReference type="RefSeq" id="WP_171220682.1">
    <property type="nucleotide sequence ID" value="NZ_JABEPP010000007.1"/>
</dbReference>
<dbReference type="AlphaFoldDB" id="A0A849ID59"/>
<dbReference type="Pfam" id="PF00034">
    <property type="entry name" value="Cytochrom_C"/>
    <property type="match status" value="1"/>
</dbReference>
<protein>
    <submittedName>
        <fullName evidence="7">C-type cytochrome</fullName>
    </submittedName>
</protein>
<dbReference type="Gene3D" id="1.10.760.10">
    <property type="entry name" value="Cytochrome c-like domain"/>
    <property type="match status" value="1"/>
</dbReference>
<gene>
    <name evidence="7" type="ORF">HJG44_22785</name>
</gene>
<keyword evidence="8" id="KW-1185">Reference proteome</keyword>
<keyword evidence="3 4" id="KW-0408">Iron</keyword>
<evidence type="ECO:0000313" key="8">
    <source>
        <dbReference type="Proteomes" id="UP000564885"/>
    </source>
</evidence>
<evidence type="ECO:0000259" key="6">
    <source>
        <dbReference type="PROSITE" id="PS51007"/>
    </source>
</evidence>
<keyword evidence="1 4" id="KW-0349">Heme</keyword>
<feature type="region of interest" description="Disordered" evidence="5">
    <location>
        <begin position="126"/>
        <end position="154"/>
    </location>
</feature>
<organism evidence="7 8">
    <name type="scientific">Enterovirga aerilata</name>
    <dbReference type="NCBI Taxonomy" id="2730920"/>
    <lineage>
        <taxon>Bacteria</taxon>
        <taxon>Pseudomonadati</taxon>
        <taxon>Pseudomonadota</taxon>
        <taxon>Alphaproteobacteria</taxon>
        <taxon>Hyphomicrobiales</taxon>
        <taxon>Methylobacteriaceae</taxon>
        <taxon>Enterovirga</taxon>
    </lineage>
</organism>